<keyword evidence="1" id="KW-0175">Coiled coil</keyword>
<keyword evidence="4" id="KW-1185">Reference proteome</keyword>
<gene>
    <name evidence="3" type="ORF">Tco_0800597</name>
</gene>
<organism evidence="3 4">
    <name type="scientific">Tanacetum coccineum</name>
    <dbReference type="NCBI Taxonomy" id="301880"/>
    <lineage>
        <taxon>Eukaryota</taxon>
        <taxon>Viridiplantae</taxon>
        <taxon>Streptophyta</taxon>
        <taxon>Embryophyta</taxon>
        <taxon>Tracheophyta</taxon>
        <taxon>Spermatophyta</taxon>
        <taxon>Magnoliopsida</taxon>
        <taxon>eudicotyledons</taxon>
        <taxon>Gunneridae</taxon>
        <taxon>Pentapetalae</taxon>
        <taxon>asterids</taxon>
        <taxon>campanulids</taxon>
        <taxon>Asterales</taxon>
        <taxon>Asteraceae</taxon>
        <taxon>Asteroideae</taxon>
        <taxon>Anthemideae</taxon>
        <taxon>Anthemidinae</taxon>
        <taxon>Tanacetum</taxon>
    </lineage>
</organism>
<name>A0ABQ4ZTK1_9ASTR</name>
<comment type="caution">
    <text evidence="3">The sequence shown here is derived from an EMBL/GenBank/DDBJ whole genome shotgun (WGS) entry which is preliminary data.</text>
</comment>
<proteinExistence type="predicted"/>
<evidence type="ECO:0000313" key="3">
    <source>
        <dbReference type="EMBL" id="GJS93629.1"/>
    </source>
</evidence>
<feature type="region of interest" description="Disordered" evidence="2">
    <location>
        <begin position="197"/>
        <end position="218"/>
    </location>
</feature>
<accession>A0ABQ4ZTK1</accession>
<evidence type="ECO:0000256" key="1">
    <source>
        <dbReference type="SAM" id="Coils"/>
    </source>
</evidence>
<feature type="compositionally biased region" description="Basic and acidic residues" evidence="2">
    <location>
        <begin position="290"/>
        <end position="305"/>
    </location>
</feature>
<protein>
    <recommendedName>
        <fullName evidence="5">Transposase (Putative), gypsy type</fullName>
    </recommendedName>
</protein>
<reference evidence="3" key="1">
    <citation type="journal article" date="2022" name="Int. J. Mol. Sci.">
        <title>Draft Genome of Tanacetum Coccineum: Genomic Comparison of Closely Related Tanacetum-Family Plants.</title>
        <authorList>
            <person name="Yamashiro T."/>
            <person name="Shiraishi A."/>
            <person name="Nakayama K."/>
            <person name="Satake H."/>
        </authorList>
    </citation>
    <scope>NUCLEOTIDE SEQUENCE</scope>
</reference>
<dbReference type="EMBL" id="BQNB010011671">
    <property type="protein sequence ID" value="GJS93629.1"/>
    <property type="molecule type" value="Genomic_DNA"/>
</dbReference>
<sequence length="779" mass="86653">MGRDTIQLEIAVSTISPEYLLEFTSEYDILEDLHPELPGPEERIVDFPEGKVGVYTKFFEFANFRLPISQFLFYILGHYQIHLSQLSVIGAAKDEMPVRGSYSAEDVAVLNTRRTPIQKQPEALLCIVGLSRRYFLGDDVYPTFLNDDDRDMDLFNLISALNRTKVKTGSRPRAAHEVPLLTVTANRVIDMEDPVATMTSSETPSVMEKSPLDFSSEDPPPMIINKGETEDQAPAVVSQEVPSAENIATTEVVPEVNLEKEIATMRPPINKKRRKRDRSAVEANAPPKVLRKDPASIHATHDTRGGNRLVKVSSKGTATEIPTEGVATTEVNVQFSMRSPESGRSTSAPSIVGSLSGIYQPGWGVTNDYRLDTPEACQDMVDHTVPPGYFSKLRHLPNTEFLAQYNINLARQVALGSQLRLRFEQEVRLLKKARAQNLETLLEAEVDMKKATEAKNAELAKELESLCAKFSDLQLNNNQLSQQVSTLQAQVTGEERIKAAFEEFKKYEDNKVEQRCAEMDARLDKLSVDIDEELYPHMLTAIAGRRWVIGHGLRLAVMKCAESSEIRQAFANVVSAGLAKGMSEGLKYGIEHGKAGRDLADVEAYDPEANNKLVKALQDLKDLKYPMVDQLEKLKDAPMELIMASLHLESDTGEDAPQWIRDLRPSSSQLKIPIYPEVRAPEDPWAVKEEVPLEDAIAANISRAEKKKKCRVVCRTHGIGSAHHARSDGIPVSVPTVVPQGLAILLTDAGTQTQRSEDEASPRLLRSKSLPPMYNLDWP</sequence>
<reference evidence="3" key="2">
    <citation type="submission" date="2022-01" db="EMBL/GenBank/DDBJ databases">
        <authorList>
            <person name="Yamashiro T."/>
            <person name="Shiraishi A."/>
            <person name="Satake H."/>
            <person name="Nakayama K."/>
        </authorList>
    </citation>
    <scope>NUCLEOTIDE SEQUENCE</scope>
</reference>
<dbReference type="Proteomes" id="UP001151760">
    <property type="component" value="Unassembled WGS sequence"/>
</dbReference>
<evidence type="ECO:0008006" key="5">
    <source>
        <dbReference type="Google" id="ProtNLM"/>
    </source>
</evidence>
<evidence type="ECO:0000256" key="2">
    <source>
        <dbReference type="SAM" id="MobiDB-lite"/>
    </source>
</evidence>
<feature type="region of interest" description="Disordered" evidence="2">
    <location>
        <begin position="270"/>
        <end position="305"/>
    </location>
</feature>
<feature type="coiled-coil region" evidence="1">
    <location>
        <begin position="442"/>
        <end position="490"/>
    </location>
</feature>
<evidence type="ECO:0000313" key="4">
    <source>
        <dbReference type="Proteomes" id="UP001151760"/>
    </source>
</evidence>